<feature type="domain" description="DUF4371" evidence="1">
    <location>
        <begin position="11"/>
        <end position="147"/>
    </location>
</feature>
<dbReference type="Pfam" id="PF14291">
    <property type="entry name" value="DUF4371"/>
    <property type="match status" value="1"/>
</dbReference>
<proteinExistence type="predicted"/>
<keyword evidence="3" id="KW-1185">Reference proteome</keyword>
<dbReference type="InterPro" id="IPR025398">
    <property type="entry name" value="DUF4371"/>
</dbReference>
<reference evidence="2" key="1">
    <citation type="submission" date="2023-07" db="EMBL/GenBank/DDBJ databases">
        <title>Chromosome-level genome assembly of Artemia franciscana.</title>
        <authorList>
            <person name="Jo E."/>
        </authorList>
    </citation>
    <scope>NUCLEOTIDE SEQUENCE</scope>
    <source>
        <tissue evidence="2">Whole body</tissue>
    </source>
</reference>
<comment type="caution">
    <text evidence="2">The sequence shown here is derived from an EMBL/GenBank/DDBJ whole genome shotgun (WGS) entry which is preliminary data.</text>
</comment>
<accession>A0AA88LLQ5</accession>
<name>A0AA88LLQ5_ARTSF</name>
<evidence type="ECO:0000313" key="3">
    <source>
        <dbReference type="Proteomes" id="UP001187531"/>
    </source>
</evidence>
<organism evidence="2 3">
    <name type="scientific">Artemia franciscana</name>
    <name type="common">Brine shrimp</name>
    <name type="synonym">Artemia sanfranciscana</name>
    <dbReference type="NCBI Taxonomy" id="6661"/>
    <lineage>
        <taxon>Eukaryota</taxon>
        <taxon>Metazoa</taxon>
        <taxon>Ecdysozoa</taxon>
        <taxon>Arthropoda</taxon>
        <taxon>Crustacea</taxon>
        <taxon>Branchiopoda</taxon>
        <taxon>Anostraca</taxon>
        <taxon>Artemiidae</taxon>
        <taxon>Artemia</taxon>
    </lineage>
</organism>
<protein>
    <recommendedName>
        <fullName evidence="1">DUF4371 domain-containing protein</fullName>
    </recommendedName>
</protein>
<sequence>MVVTRKVFEKAVAQNIPLRGHRDDGKLDSQGPNVVAAENDRNFRRLLRYHVKGGNSLLQRLVDTASGNAKYTSKQIQNELIRTIEELVRSKAVRKVKTASVWCLIADESTDRQTKKLKVVVCRYVYRSEKGYVIQEDLAVVVDAFQTLSELAEDENANTSRNF</sequence>
<dbReference type="PANTHER" id="PTHR45749">
    <property type="match status" value="1"/>
</dbReference>
<dbReference type="PANTHER" id="PTHR45749:SF21">
    <property type="entry name" value="DUF4371 DOMAIN-CONTAINING PROTEIN"/>
    <property type="match status" value="1"/>
</dbReference>
<gene>
    <name evidence="2" type="ORF">QYM36_007592</name>
</gene>
<dbReference type="EMBL" id="JAVRJZ010000001">
    <property type="protein sequence ID" value="KAK2726795.1"/>
    <property type="molecule type" value="Genomic_DNA"/>
</dbReference>
<dbReference type="Proteomes" id="UP001187531">
    <property type="component" value="Unassembled WGS sequence"/>
</dbReference>
<evidence type="ECO:0000313" key="2">
    <source>
        <dbReference type="EMBL" id="KAK2726795.1"/>
    </source>
</evidence>
<dbReference type="AlphaFoldDB" id="A0AA88LLQ5"/>
<evidence type="ECO:0000259" key="1">
    <source>
        <dbReference type="Pfam" id="PF14291"/>
    </source>
</evidence>